<sequence length="76" mass="8473">MASGFSFRLLSFSMSFSMFSLMAYLHARWQISMMSAPLNPCVYLASAFRSTSLATGDFLRQALKIWSLDSTSGRGM</sequence>
<evidence type="ECO:0000256" key="1">
    <source>
        <dbReference type="SAM" id="Phobius"/>
    </source>
</evidence>
<organism evidence="2 3">
    <name type="scientific">Triticum urartu</name>
    <name type="common">Red wild einkorn</name>
    <name type="synonym">Crithodium urartu</name>
    <dbReference type="NCBI Taxonomy" id="4572"/>
    <lineage>
        <taxon>Eukaryota</taxon>
        <taxon>Viridiplantae</taxon>
        <taxon>Streptophyta</taxon>
        <taxon>Embryophyta</taxon>
        <taxon>Tracheophyta</taxon>
        <taxon>Spermatophyta</taxon>
        <taxon>Magnoliopsida</taxon>
        <taxon>Liliopsida</taxon>
        <taxon>Poales</taxon>
        <taxon>Poaceae</taxon>
        <taxon>BOP clade</taxon>
        <taxon>Pooideae</taxon>
        <taxon>Triticodae</taxon>
        <taxon>Triticeae</taxon>
        <taxon>Triticinae</taxon>
        <taxon>Triticum</taxon>
    </lineage>
</organism>
<dbReference type="Proteomes" id="UP000015106">
    <property type="component" value="Chromosome 1"/>
</dbReference>
<keyword evidence="1" id="KW-1133">Transmembrane helix</keyword>
<evidence type="ECO:0000313" key="3">
    <source>
        <dbReference type="Proteomes" id="UP000015106"/>
    </source>
</evidence>
<feature type="transmembrane region" description="Helical" evidence="1">
    <location>
        <begin position="6"/>
        <end position="25"/>
    </location>
</feature>
<keyword evidence="3" id="KW-1185">Reference proteome</keyword>
<evidence type="ECO:0000313" key="2">
    <source>
        <dbReference type="EnsemblPlants" id="TuG1812G0100002682.01.T01.cds419651"/>
    </source>
</evidence>
<protein>
    <submittedName>
        <fullName evidence="2">Uncharacterized protein</fullName>
    </submittedName>
</protein>
<dbReference type="Gramene" id="TuG1812G0100002682.01.T01">
    <property type="protein sequence ID" value="TuG1812G0100002682.01.T01.cds419651"/>
    <property type="gene ID" value="TuG1812G0100002682.01"/>
</dbReference>
<keyword evidence="1" id="KW-0812">Transmembrane</keyword>
<reference evidence="3" key="1">
    <citation type="journal article" date="2013" name="Nature">
        <title>Draft genome of the wheat A-genome progenitor Triticum urartu.</title>
        <authorList>
            <person name="Ling H.Q."/>
            <person name="Zhao S."/>
            <person name="Liu D."/>
            <person name="Wang J."/>
            <person name="Sun H."/>
            <person name="Zhang C."/>
            <person name="Fan H."/>
            <person name="Li D."/>
            <person name="Dong L."/>
            <person name="Tao Y."/>
            <person name="Gao C."/>
            <person name="Wu H."/>
            <person name="Li Y."/>
            <person name="Cui Y."/>
            <person name="Guo X."/>
            <person name="Zheng S."/>
            <person name="Wang B."/>
            <person name="Yu K."/>
            <person name="Liang Q."/>
            <person name="Yang W."/>
            <person name="Lou X."/>
            <person name="Chen J."/>
            <person name="Feng M."/>
            <person name="Jian J."/>
            <person name="Zhang X."/>
            <person name="Luo G."/>
            <person name="Jiang Y."/>
            <person name="Liu J."/>
            <person name="Wang Z."/>
            <person name="Sha Y."/>
            <person name="Zhang B."/>
            <person name="Wu H."/>
            <person name="Tang D."/>
            <person name="Shen Q."/>
            <person name="Xue P."/>
            <person name="Zou S."/>
            <person name="Wang X."/>
            <person name="Liu X."/>
            <person name="Wang F."/>
            <person name="Yang Y."/>
            <person name="An X."/>
            <person name="Dong Z."/>
            <person name="Zhang K."/>
            <person name="Zhang X."/>
            <person name="Luo M.C."/>
            <person name="Dvorak J."/>
            <person name="Tong Y."/>
            <person name="Wang J."/>
            <person name="Yang H."/>
            <person name="Li Z."/>
            <person name="Wang D."/>
            <person name="Zhang A."/>
            <person name="Wang J."/>
        </authorList>
    </citation>
    <scope>NUCLEOTIDE SEQUENCE</scope>
    <source>
        <strain evidence="3">cv. G1812</strain>
    </source>
</reference>
<dbReference type="AlphaFoldDB" id="A0A8R7K034"/>
<reference evidence="2" key="2">
    <citation type="submission" date="2018-03" db="EMBL/GenBank/DDBJ databases">
        <title>The Triticum urartu genome reveals the dynamic nature of wheat genome evolution.</title>
        <authorList>
            <person name="Ling H."/>
            <person name="Ma B."/>
            <person name="Shi X."/>
            <person name="Liu H."/>
            <person name="Dong L."/>
            <person name="Sun H."/>
            <person name="Cao Y."/>
            <person name="Gao Q."/>
            <person name="Zheng S."/>
            <person name="Li Y."/>
            <person name="Yu Y."/>
            <person name="Du H."/>
            <person name="Qi M."/>
            <person name="Li Y."/>
            <person name="Yu H."/>
            <person name="Cui Y."/>
            <person name="Wang N."/>
            <person name="Chen C."/>
            <person name="Wu H."/>
            <person name="Zhao Y."/>
            <person name="Zhang J."/>
            <person name="Li Y."/>
            <person name="Zhou W."/>
            <person name="Zhang B."/>
            <person name="Hu W."/>
            <person name="Eijk M."/>
            <person name="Tang J."/>
            <person name="Witsenboer H."/>
            <person name="Zhao S."/>
            <person name="Li Z."/>
            <person name="Zhang A."/>
            <person name="Wang D."/>
            <person name="Liang C."/>
        </authorList>
    </citation>
    <scope>NUCLEOTIDE SEQUENCE [LARGE SCALE GENOMIC DNA]</scope>
    <source>
        <strain evidence="2">cv. G1812</strain>
    </source>
</reference>
<name>A0A8R7K034_TRIUA</name>
<reference evidence="2" key="3">
    <citation type="submission" date="2022-06" db="UniProtKB">
        <authorList>
            <consortium name="EnsemblPlants"/>
        </authorList>
    </citation>
    <scope>IDENTIFICATION</scope>
</reference>
<dbReference type="EnsemblPlants" id="TuG1812G0100002682.01.T01">
    <property type="protein sequence ID" value="TuG1812G0100002682.01.T01.cds419651"/>
    <property type="gene ID" value="TuG1812G0100002682.01"/>
</dbReference>
<proteinExistence type="predicted"/>
<accession>A0A8R7K034</accession>
<keyword evidence="1" id="KW-0472">Membrane</keyword>